<dbReference type="RefSeq" id="WP_006584939.1">
    <property type="nucleotide sequence ID" value="NZ_CATOUV010000001.1"/>
</dbReference>
<evidence type="ECO:0000313" key="5">
    <source>
        <dbReference type="Proteomes" id="UP001385848"/>
    </source>
</evidence>
<evidence type="ECO:0000313" key="4">
    <source>
        <dbReference type="Proteomes" id="UP000327236"/>
    </source>
</evidence>
<dbReference type="AlphaFoldDB" id="A0A5N1ID89"/>
<keyword evidence="1" id="KW-0812">Transmembrane</keyword>
<reference evidence="2 4" key="1">
    <citation type="submission" date="2019-09" db="EMBL/GenBank/DDBJ databases">
        <title>Draft genome sequence assemblies of isolates from the urinary tract.</title>
        <authorList>
            <person name="Mores C.R."/>
            <person name="Putonti C."/>
            <person name="Wolfe A.J."/>
        </authorList>
    </citation>
    <scope>NUCLEOTIDE SEQUENCE [LARGE SCALE GENOMIC DNA]</scope>
    <source>
        <strain evidence="2 4">UMB246</strain>
    </source>
</reference>
<proteinExistence type="predicted"/>
<dbReference type="EMBL" id="JBBVUL010000005">
    <property type="protein sequence ID" value="MEL0565049.1"/>
    <property type="molecule type" value="Genomic_DNA"/>
</dbReference>
<name>A0A5N1ID89_LACJE</name>
<feature type="transmembrane region" description="Helical" evidence="1">
    <location>
        <begin position="6"/>
        <end position="30"/>
    </location>
</feature>
<dbReference type="Proteomes" id="UP000327236">
    <property type="component" value="Unassembled WGS sequence"/>
</dbReference>
<protein>
    <recommendedName>
        <fullName evidence="6">Type II secretion system protein</fullName>
    </recommendedName>
</protein>
<dbReference type="OrthoDB" id="9939468at2"/>
<sequence>MKQVKGFLLIEAAISLIILLLCLNLFVYCLTETRKIEANSQIKSDRAYAHYILRKYHLHKIKVHGIEYED</sequence>
<gene>
    <name evidence="3" type="ORF">AAC431_03805</name>
    <name evidence="2" type="ORF">F6H94_03880</name>
</gene>
<dbReference type="GeneID" id="31742769"/>
<keyword evidence="5" id="KW-1185">Reference proteome</keyword>
<keyword evidence="1" id="KW-1133">Transmembrane helix</keyword>
<dbReference type="KEGG" id="lje:BUE77_03495"/>
<evidence type="ECO:0000256" key="1">
    <source>
        <dbReference type="SAM" id="Phobius"/>
    </source>
</evidence>
<dbReference type="EMBL" id="VYWW01000012">
    <property type="protein sequence ID" value="KAA9323056.1"/>
    <property type="molecule type" value="Genomic_DNA"/>
</dbReference>
<accession>A0A5N1ID89</accession>
<evidence type="ECO:0008006" key="6">
    <source>
        <dbReference type="Google" id="ProtNLM"/>
    </source>
</evidence>
<evidence type="ECO:0000313" key="3">
    <source>
        <dbReference type="EMBL" id="MEL0565049.1"/>
    </source>
</evidence>
<organism evidence="2 4">
    <name type="scientific">Lactobacillus jensenii</name>
    <dbReference type="NCBI Taxonomy" id="109790"/>
    <lineage>
        <taxon>Bacteria</taxon>
        <taxon>Bacillati</taxon>
        <taxon>Bacillota</taxon>
        <taxon>Bacilli</taxon>
        <taxon>Lactobacillales</taxon>
        <taxon>Lactobacillaceae</taxon>
        <taxon>Lactobacillus</taxon>
    </lineage>
</organism>
<comment type="caution">
    <text evidence="2">The sequence shown here is derived from an EMBL/GenBank/DDBJ whole genome shotgun (WGS) entry which is preliminary data.</text>
</comment>
<evidence type="ECO:0000313" key="2">
    <source>
        <dbReference type="EMBL" id="KAA9323056.1"/>
    </source>
</evidence>
<reference evidence="3 5" key="2">
    <citation type="submission" date="2024-04" db="EMBL/GenBank/DDBJ databases">
        <title>Three lactobacilli isolated from voided urine samples from females with type 2 diabetes.</title>
        <authorList>
            <person name="Kula A."/>
            <person name="Stegman N."/>
            <person name="Putonti C."/>
        </authorList>
    </citation>
    <scope>NUCLEOTIDE SEQUENCE [LARGE SCALE GENOMIC DNA]</scope>
    <source>
        <strain evidence="3 5">1855</strain>
    </source>
</reference>
<keyword evidence="1" id="KW-0472">Membrane</keyword>
<dbReference type="Proteomes" id="UP001385848">
    <property type="component" value="Unassembled WGS sequence"/>
</dbReference>